<dbReference type="Gene3D" id="3.90.1150.10">
    <property type="entry name" value="Aspartate Aminotransferase, domain 1"/>
    <property type="match status" value="1"/>
</dbReference>
<dbReference type="SUPFAM" id="SSF53383">
    <property type="entry name" value="PLP-dependent transferases"/>
    <property type="match status" value="1"/>
</dbReference>
<evidence type="ECO:0000259" key="6">
    <source>
        <dbReference type="Pfam" id="PF00155"/>
    </source>
</evidence>
<name>A0A975F5Q2_9SPIR</name>
<dbReference type="GO" id="GO:0008483">
    <property type="term" value="F:transaminase activity"/>
    <property type="evidence" value="ECO:0007669"/>
    <property type="project" value="UniProtKB-KW"/>
</dbReference>
<evidence type="ECO:0000256" key="4">
    <source>
        <dbReference type="ARBA" id="ARBA00022679"/>
    </source>
</evidence>
<sequence length="430" mass="47197">MLHPLAQELNATLKGTVTGDMLSDEGLRIYFPKGIIAQSAEAKTHAKTANATIGTTVVNGTVAILPCIQNRAPSLTPQEFVSYAPTAGTMELRNIWKSKLAVKNPGLAKKNISTPIVVPGLTAGIACIAELFLNKRTPLLIADPSWDNYALIVETRCGAKLHQFKMFKNGAFNIEGFEKAVAKEAKTGFVRMLLNFPQNPSGYSPTSGEAEKICAIIKNAAKAGARILVVSDDAYFGLNYEDSIEKQSLFAYLSDIHENVLAVKIDGPTKEDFVWGFRCGFITFAWKGASENQYRAIEQKLTGLIRSTVSCCSTPAQSIILKAFEDPALEDQKAYYRKILEKRYRKVLEFVKSRKSKVVSPLPFNSGYFMSLHLNGVDAETLRTKLLNERGIGTIAINSSTLRVAFSSLDENKIETVYSAIYEIAESLAN</sequence>
<dbReference type="CDD" id="cd00609">
    <property type="entry name" value="AAT_like"/>
    <property type="match status" value="1"/>
</dbReference>
<dbReference type="PANTHER" id="PTHR46383">
    <property type="entry name" value="ASPARTATE AMINOTRANSFERASE"/>
    <property type="match status" value="1"/>
</dbReference>
<comment type="cofactor">
    <cofactor evidence="1">
        <name>pyridoxal 5'-phosphate</name>
        <dbReference type="ChEBI" id="CHEBI:597326"/>
    </cofactor>
</comment>
<dbReference type="Proteomes" id="UP000671908">
    <property type="component" value="Chromosome"/>
</dbReference>
<dbReference type="NCBIfam" id="NF006388">
    <property type="entry name" value="PRK08637.1"/>
    <property type="match status" value="1"/>
</dbReference>
<dbReference type="InterPro" id="IPR004839">
    <property type="entry name" value="Aminotransferase_I/II_large"/>
</dbReference>
<dbReference type="Pfam" id="PF00155">
    <property type="entry name" value="Aminotran_1_2"/>
    <property type="match status" value="1"/>
</dbReference>
<dbReference type="InterPro" id="IPR015424">
    <property type="entry name" value="PyrdxlP-dep_Trfase"/>
</dbReference>
<evidence type="ECO:0000256" key="1">
    <source>
        <dbReference type="ARBA" id="ARBA00001933"/>
    </source>
</evidence>
<dbReference type="InterPro" id="IPR015422">
    <property type="entry name" value="PyrdxlP-dep_Trfase_small"/>
</dbReference>
<evidence type="ECO:0000313" key="7">
    <source>
        <dbReference type="EMBL" id="QTQ14783.1"/>
    </source>
</evidence>
<protein>
    <submittedName>
        <fullName evidence="7">Aminotransferase class I/II-fold pyridoxal phosphate-dependent enzyme</fullName>
    </submittedName>
</protein>
<evidence type="ECO:0000256" key="5">
    <source>
        <dbReference type="ARBA" id="ARBA00022898"/>
    </source>
</evidence>
<keyword evidence="8" id="KW-1185">Reference proteome</keyword>
<dbReference type="Gene3D" id="3.40.640.10">
    <property type="entry name" value="Type I PLP-dependent aspartate aminotransferase-like (Major domain)"/>
    <property type="match status" value="1"/>
</dbReference>
<dbReference type="EMBL" id="CP054142">
    <property type="protein sequence ID" value="QTQ14783.1"/>
    <property type="molecule type" value="Genomic_DNA"/>
</dbReference>
<dbReference type="GO" id="GO:0030170">
    <property type="term" value="F:pyridoxal phosphate binding"/>
    <property type="evidence" value="ECO:0007669"/>
    <property type="project" value="InterPro"/>
</dbReference>
<dbReference type="RefSeq" id="WP_210119424.1">
    <property type="nucleotide sequence ID" value="NZ_CP054142.1"/>
</dbReference>
<organism evidence="7 8">
    <name type="scientific">Treponema parvum</name>
    <dbReference type="NCBI Taxonomy" id="138851"/>
    <lineage>
        <taxon>Bacteria</taxon>
        <taxon>Pseudomonadati</taxon>
        <taxon>Spirochaetota</taxon>
        <taxon>Spirochaetia</taxon>
        <taxon>Spirochaetales</taxon>
        <taxon>Treponemataceae</taxon>
        <taxon>Treponema</taxon>
    </lineage>
</organism>
<gene>
    <name evidence="7" type="ORF">HRQ91_10085</name>
</gene>
<feature type="domain" description="Aminotransferase class I/classII large" evidence="6">
    <location>
        <begin position="65"/>
        <end position="421"/>
    </location>
</feature>
<keyword evidence="3 7" id="KW-0032">Aminotransferase</keyword>
<evidence type="ECO:0000313" key="8">
    <source>
        <dbReference type="Proteomes" id="UP000671908"/>
    </source>
</evidence>
<dbReference type="InterPro" id="IPR050596">
    <property type="entry name" value="AspAT/PAT-like"/>
</dbReference>
<dbReference type="GO" id="GO:0006520">
    <property type="term" value="P:amino acid metabolic process"/>
    <property type="evidence" value="ECO:0007669"/>
    <property type="project" value="InterPro"/>
</dbReference>
<keyword evidence="5" id="KW-0663">Pyridoxal phosphate</keyword>
<keyword evidence="4" id="KW-0808">Transferase</keyword>
<dbReference type="KEGG" id="tpav:HRQ91_10085"/>
<proteinExistence type="inferred from homology"/>
<dbReference type="AlphaFoldDB" id="A0A975F5Q2"/>
<dbReference type="PANTHER" id="PTHR46383:SF1">
    <property type="entry name" value="ASPARTATE AMINOTRANSFERASE"/>
    <property type="match status" value="1"/>
</dbReference>
<dbReference type="InterPro" id="IPR015421">
    <property type="entry name" value="PyrdxlP-dep_Trfase_major"/>
</dbReference>
<evidence type="ECO:0000256" key="2">
    <source>
        <dbReference type="ARBA" id="ARBA00007441"/>
    </source>
</evidence>
<comment type="similarity">
    <text evidence="2">Belongs to the class-I pyridoxal-phosphate-dependent aminotransferase family.</text>
</comment>
<reference evidence="7 8" key="1">
    <citation type="journal article" date="2021" name="Microbiol. Resour. Announc.">
        <title>Complete Genome Sequences of Three Human Oral Treponema parvum Isolates.</title>
        <authorList>
            <person name="Zeng H."/>
            <person name="Watt R.M."/>
        </authorList>
    </citation>
    <scope>NUCLEOTIDE SEQUENCE [LARGE SCALE GENOMIC DNA]</scope>
    <source>
        <strain evidence="7 8">ATCC 700770</strain>
    </source>
</reference>
<accession>A0A975F5Q2</accession>
<evidence type="ECO:0000256" key="3">
    <source>
        <dbReference type="ARBA" id="ARBA00022576"/>
    </source>
</evidence>